<evidence type="ECO:0000313" key="2">
    <source>
        <dbReference type="Ensembl" id="ENSGACP00000051153.1"/>
    </source>
</evidence>
<dbReference type="PRINTS" id="PR00356">
    <property type="entry name" value="ANTIFREEZEII"/>
</dbReference>
<dbReference type="SMART" id="SM00034">
    <property type="entry name" value="CLECT"/>
    <property type="match status" value="1"/>
</dbReference>
<dbReference type="InterPro" id="IPR016187">
    <property type="entry name" value="CTDL_fold"/>
</dbReference>
<dbReference type="Ensembl" id="ENSGACT00000071417.1">
    <property type="protein sequence ID" value="ENSGACP00000051153.1"/>
    <property type="gene ID" value="ENSGACG00000036431.1"/>
</dbReference>
<dbReference type="Pfam" id="PF00059">
    <property type="entry name" value="Lectin_C"/>
    <property type="match status" value="1"/>
</dbReference>
<dbReference type="Gene3D" id="3.10.100.10">
    <property type="entry name" value="Mannose-Binding Protein A, subunit A"/>
    <property type="match status" value="1"/>
</dbReference>
<dbReference type="GeneTree" id="ENSGT00940000162818"/>
<name>A0AAQ4QLH5_GASAC</name>
<dbReference type="InterPro" id="IPR016186">
    <property type="entry name" value="C-type_lectin-like/link_sf"/>
</dbReference>
<reference evidence="2" key="2">
    <citation type="submission" date="2025-08" db="UniProtKB">
        <authorList>
            <consortium name="Ensembl"/>
        </authorList>
    </citation>
    <scope>IDENTIFICATION</scope>
</reference>
<evidence type="ECO:0000313" key="3">
    <source>
        <dbReference type="Proteomes" id="UP000007635"/>
    </source>
</evidence>
<dbReference type="AlphaFoldDB" id="A0AAQ4QLH5"/>
<dbReference type="InterPro" id="IPR001304">
    <property type="entry name" value="C-type_lectin-like"/>
</dbReference>
<organism evidence="2 3">
    <name type="scientific">Gasterosteus aculeatus aculeatus</name>
    <name type="common">three-spined stickleback</name>
    <dbReference type="NCBI Taxonomy" id="481459"/>
    <lineage>
        <taxon>Eukaryota</taxon>
        <taxon>Metazoa</taxon>
        <taxon>Chordata</taxon>
        <taxon>Craniata</taxon>
        <taxon>Vertebrata</taxon>
        <taxon>Euteleostomi</taxon>
        <taxon>Actinopterygii</taxon>
        <taxon>Neopterygii</taxon>
        <taxon>Teleostei</taxon>
        <taxon>Neoteleostei</taxon>
        <taxon>Acanthomorphata</taxon>
        <taxon>Eupercaria</taxon>
        <taxon>Perciformes</taxon>
        <taxon>Cottioidei</taxon>
        <taxon>Gasterosteales</taxon>
        <taxon>Gasterosteidae</taxon>
        <taxon>Gasterosteus</taxon>
    </lineage>
</organism>
<feature type="domain" description="C-type lectin" evidence="1">
    <location>
        <begin position="37"/>
        <end position="155"/>
    </location>
</feature>
<reference evidence="2" key="3">
    <citation type="submission" date="2025-09" db="UniProtKB">
        <authorList>
            <consortium name="Ensembl"/>
        </authorList>
    </citation>
    <scope>IDENTIFICATION</scope>
</reference>
<proteinExistence type="predicted"/>
<dbReference type="InterPro" id="IPR050111">
    <property type="entry name" value="C-type_lectin/snaclec_domain"/>
</dbReference>
<protein>
    <recommendedName>
        <fullName evidence="1">C-type lectin domain-containing protein</fullName>
    </recommendedName>
</protein>
<dbReference type="InterPro" id="IPR002353">
    <property type="entry name" value="AntifreezeII"/>
</dbReference>
<keyword evidence="3" id="KW-1185">Reference proteome</keyword>
<dbReference type="PROSITE" id="PS50041">
    <property type="entry name" value="C_TYPE_LECTIN_2"/>
    <property type="match status" value="1"/>
</dbReference>
<reference evidence="2 3" key="1">
    <citation type="journal article" date="2021" name="G3 (Bethesda)">
        <title>Improved contiguity of the threespine stickleback genome using long-read sequencing.</title>
        <authorList>
            <person name="Nath S."/>
            <person name="Shaw D.E."/>
            <person name="White M.A."/>
        </authorList>
    </citation>
    <scope>NUCLEOTIDE SEQUENCE [LARGE SCALE GENOMIC DNA]</scope>
    <source>
        <strain evidence="2 3">Lake Benthic</strain>
    </source>
</reference>
<evidence type="ECO:0000259" key="1">
    <source>
        <dbReference type="PROSITE" id="PS50041"/>
    </source>
</evidence>
<dbReference type="PANTHER" id="PTHR22803">
    <property type="entry name" value="MANNOSE, PHOSPHOLIPASE, LECTIN RECEPTOR RELATED"/>
    <property type="match status" value="1"/>
</dbReference>
<dbReference type="KEGG" id="gat:120825940"/>
<accession>A0AAQ4QLH5</accession>
<dbReference type="GeneID" id="120825940"/>
<sequence>MLLLLFLLGLALGAVCPSDDPPFQLQRGQCPMFWYSFNGRCYKYVATQMSWADAEIYCVSLGTNLASIHSLEEQSFIKILIRNSDPAEGHTWTGLSDTHKEGAWMWSDGSRIDFTYWDKEQPDNIGNENCVHTNYLGLKKWNDGICYSNLPFVCASRLSCP</sequence>
<dbReference type="RefSeq" id="XP_040043735.1">
    <property type="nucleotide sequence ID" value="XM_040187801.1"/>
</dbReference>
<dbReference type="SUPFAM" id="SSF56436">
    <property type="entry name" value="C-type lectin-like"/>
    <property type="match status" value="1"/>
</dbReference>
<dbReference type="Proteomes" id="UP000007635">
    <property type="component" value="Chromosome X"/>
</dbReference>